<keyword evidence="2" id="KW-1185">Reference proteome</keyword>
<dbReference type="STRING" id="762982.HMPREF9442_00102"/>
<evidence type="ECO:0000313" key="1">
    <source>
        <dbReference type="EMBL" id="EGG58209.1"/>
    </source>
</evidence>
<gene>
    <name evidence="1" type="ORF">HMPREF9442_00102</name>
</gene>
<dbReference type="Proteomes" id="UP000005546">
    <property type="component" value="Unassembled WGS sequence"/>
</dbReference>
<accession>F3QPL5</accession>
<proteinExistence type="predicted"/>
<sequence length="40" mass="4550">MCKCNDFPVIKKDRTGIFPSKSPILEIQPQSFMKDCGCMI</sequence>
<organism evidence="1 2">
    <name type="scientific">Paraprevotella xylaniphila YIT 11841</name>
    <dbReference type="NCBI Taxonomy" id="762982"/>
    <lineage>
        <taxon>Bacteria</taxon>
        <taxon>Pseudomonadati</taxon>
        <taxon>Bacteroidota</taxon>
        <taxon>Bacteroidia</taxon>
        <taxon>Bacteroidales</taxon>
        <taxon>Prevotellaceae</taxon>
        <taxon>Paraprevotella</taxon>
    </lineage>
</organism>
<evidence type="ECO:0000313" key="2">
    <source>
        <dbReference type="Proteomes" id="UP000005546"/>
    </source>
</evidence>
<dbReference type="EMBL" id="AFBR01000001">
    <property type="protein sequence ID" value="EGG58209.1"/>
    <property type="molecule type" value="Genomic_DNA"/>
</dbReference>
<protein>
    <submittedName>
        <fullName evidence="1">Uncharacterized protein</fullName>
    </submittedName>
</protein>
<dbReference type="AlphaFoldDB" id="F3QPL5"/>
<comment type="caution">
    <text evidence="1">The sequence shown here is derived from an EMBL/GenBank/DDBJ whole genome shotgun (WGS) entry which is preliminary data.</text>
</comment>
<name>F3QPL5_9BACT</name>
<dbReference type="HOGENOM" id="CLU_3293796_0_0_10"/>
<reference evidence="1 2" key="1">
    <citation type="submission" date="2011-02" db="EMBL/GenBank/DDBJ databases">
        <authorList>
            <person name="Weinstock G."/>
            <person name="Sodergren E."/>
            <person name="Clifton S."/>
            <person name="Fulton L."/>
            <person name="Fulton B."/>
            <person name="Courtney L."/>
            <person name="Fronick C."/>
            <person name="Harrison M."/>
            <person name="Strong C."/>
            <person name="Farmer C."/>
            <person name="Delahaunty K."/>
            <person name="Markovic C."/>
            <person name="Hall O."/>
            <person name="Minx P."/>
            <person name="Tomlinson C."/>
            <person name="Mitreva M."/>
            <person name="Hou S."/>
            <person name="Chen J."/>
            <person name="Wollam A."/>
            <person name="Pepin K.H."/>
            <person name="Johnson M."/>
            <person name="Bhonagiri V."/>
            <person name="Zhang X."/>
            <person name="Suruliraj S."/>
            <person name="Warren W."/>
            <person name="Chinwalla A."/>
            <person name="Mardis E.R."/>
            <person name="Wilson R.K."/>
        </authorList>
    </citation>
    <scope>NUCLEOTIDE SEQUENCE [LARGE SCALE GENOMIC DNA]</scope>
    <source>
        <strain evidence="1 2">YIT 11841</strain>
    </source>
</reference>